<name>A0ACB7Y7G9_9ERIC</name>
<evidence type="ECO:0000313" key="2">
    <source>
        <dbReference type="Proteomes" id="UP000828048"/>
    </source>
</evidence>
<sequence>MGSWVWNLAKANFGDIEIEKFGNGDGPYCFEKAVVMRHDIERIGELKKLRVFDLLRCKARKHCGMDPLGRRKEMTERGLPIIRLILLMRRGARSFKNAEVVRAMTNTDNLVSPHGAQHTNMLFMDRGSSVVEFFPKGWLETAGTGQYVFLWMADQSGVKHQGAWRGTVGQECPNPKHEWEWFLFHKNNKVGHNETYFAEWARKVLNDVRVTKLEQASKEQARVQVRYGSGFSKVAVSVHVHQVSFDRLQGNSMRYRCYVAVGFHVLPLFSAHLNSAPGGSASVMFCSTSGPFKLAGMDIFLKVSAAYGFVKG</sequence>
<evidence type="ECO:0000313" key="1">
    <source>
        <dbReference type="EMBL" id="KAH7849346.1"/>
    </source>
</evidence>
<dbReference type="Proteomes" id="UP000828048">
    <property type="component" value="Chromosome 7"/>
</dbReference>
<organism evidence="1 2">
    <name type="scientific">Vaccinium darrowii</name>
    <dbReference type="NCBI Taxonomy" id="229202"/>
    <lineage>
        <taxon>Eukaryota</taxon>
        <taxon>Viridiplantae</taxon>
        <taxon>Streptophyta</taxon>
        <taxon>Embryophyta</taxon>
        <taxon>Tracheophyta</taxon>
        <taxon>Spermatophyta</taxon>
        <taxon>Magnoliopsida</taxon>
        <taxon>eudicotyledons</taxon>
        <taxon>Gunneridae</taxon>
        <taxon>Pentapetalae</taxon>
        <taxon>asterids</taxon>
        <taxon>Ericales</taxon>
        <taxon>Ericaceae</taxon>
        <taxon>Vaccinioideae</taxon>
        <taxon>Vaccinieae</taxon>
        <taxon>Vaccinium</taxon>
    </lineage>
</organism>
<comment type="caution">
    <text evidence="1">The sequence shown here is derived from an EMBL/GenBank/DDBJ whole genome shotgun (WGS) entry which is preliminary data.</text>
</comment>
<keyword evidence="2" id="KW-1185">Reference proteome</keyword>
<accession>A0ACB7Y7G9</accession>
<dbReference type="EMBL" id="CM037157">
    <property type="protein sequence ID" value="KAH7849346.1"/>
    <property type="molecule type" value="Genomic_DNA"/>
</dbReference>
<reference evidence="1 2" key="1">
    <citation type="journal article" date="2021" name="Hortic Res">
        <title>High-quality reference genome and annotation aids understanding of berry development for evergreen blueberry (Vaccinium darrowii).</title>
        <authorList>
            <person name="Yu J."/>
            <person name="Hulse-Kemp A.M."/>
            <person name="Babiker E."/>
            <person name="Staton M."/>
        </authorList>
    </citation>
    <scope>NUCLEOTIDE SEQUENCE [LARGE SCALE GENOMIC DNA]</scope>
    <source>
        <strain evidence="2">cv. NJ 8807/NJ 8810</strain>
        <tissue evidence="1">Young leaf</tissue>
    </source>
</reference>
<protein>
    <submittedName>
        <fullName evidence="1">Uncharacterized protein</fullName>
    </submittedName>
</protein>
<gene>
    <name evidence="1" type="ORF">Vadar_016599</name>
</gene>
<proteinExistence type="predicted"/>